<evidence type="ECO:0000256" key="6">
    <source>
        <dbReference type="ARBA" id="ARBA00023098"/>
    </source>
</evidence>
<feature type="transmembrane region" description="Helical" evidence="10">
    <location>
        <begin position="47"/>
        <end position="71"/>
    </location>
</feature>
<evidence type="ECO:0000313" key="11">
    <source>
        <dbReference type="EMBL" id="GAG87389.1"/>
    </source>
</evidence>
<feature type="non-terminal residue" evidence="11">
    <location>
        <position position="199"/>
    </location>
</feature>
<dbReference type="GO" id="GO:0043772">
    <property type="term" value="F:acyl-phosphate glycerol-3-phosphate acyltransferase activity"/>
    <property type="evidence" value="ECO:0007669"/>
    <property type="project" value="InterPro"/>
</dbReference>
<evidence type="ECO:0000256" key="8">
    <source>
        <dbReference type="ARBA" id="ARBA00023209"/>
    </source>
</evidence>
<dbReference type="EMBL" id="BART01012952">
    <property type="protein sequence ID" value="GAG87389.1"/>
    <property type="molecule type" value="Genomic_DNA"/>
</dbReference>
<evidence type="ECO:0000256" key="9">
    <source>
        <dbReference type="ARBA" id="ARBA00023264"/>
    </source>
</evidence>
<dbReference type="Pfam" id="PF02660">
    <property type="entry name" value="G3P_acyltransf"/>
    <property type="match status" value="1"/>
</dbReference>
<dbReference type="PANTHER" id="PTHR30309:SF0">
    <property type="entry name" value="GLYCEROL-3-PHOSPHATE ACYLTRANSFERASE-RELATED"/>
    <property type="match status" value="1"/>
</dbReference>
<evidence type="ECO:0000256" key="10">
    <source>
        <dbReference type="SAM" id="Phobius"/>
    </source>
</evidence>
<keyword evidence="8" id="KW-0594">Phospholipid biosynthesis</keyword>
<protein>
    <submittedName>
        <fullName evidence="11">Uncharacterized protein</fullName>
    </submittedName>
</protein>
<keyword evidence="1" id="KW-1003">Cell membrane</keyword>
<keyword evidence="4 10" id="KW-0812">Transmembrane</keyword>
<feature type="transmembrane region" description="Helical" evidence="10">
    <location>
        <begin position="107"/>
        <end position="131"/>
    </location>
</feature>
<feature type="transmembrane region" description="Helical" evidence="10">
    <location>
        <begin position="138"/>
        <end position="157"/>
    </location>
</feature>
<name>X1AWA1_9ZZZZ</name>
<dbReference type="HAMAP" id="MF_01043">
    <property type="entry name" value="PlsY"/>
    <property type="match status" value="1"/>
</dbReference>
<reference evidence="11" key="1">
    <citation type="journal article" date="2014" name="Front. Microbiol.">
        <title>High frequency of phylogenetically diverse reductive dehalogenase-homologous genes in deep subseafloor sedimentary metagenomes.</title>
        <authorList>
            <person name="Kawai M."/>
            <person name="Futagami T."/>
            <person name="Toyoda A."/>
            <person name="Takaki Y."/>
            <person name="Nishi S."/>
            <person name="Hori S."/>
            <person name="Arai W."/>
            <person name="Tsubouchi T."/>
            <person name="Morono Y."/>
            <person name="Uchiyama I."/>
            <person name="Ito T."/>
            <person name="Fujiyama A."/>
            <person name="Inagaki F."/>
            <person name="Takami H."/>
        </authorList>
    </citation>
    <scope>NUCLEOTIDE SEQUENCE</scope>
    <source>
        <strain evidence="11">Expedition CK06-06</strain>
    </source>
</reference>
<dbReference type="GO" id="GO:0005886">
    <property type="term" value="C:plasma membrane"/>
    <property type="evidence" value="ECO:0007669"/>
    <property type="project" value="InterPro"/>
</dbReference>
<keyword evidence="2" id="KW-0444">Lipid biosynthesis</keyword>
<keyword evidence="5 10" id="KW-1133">Transmembrane helix</keyword>
<dbReference type="InterPro" id="IPR003811">
    <property type="entry name" value="G3P_acylTferase_PlsY"/>
</dbReference>
<proteinExistence type="inferred from homology"/>
<evidence type="ECO:0000256" key="3">
    <source>
        <dbReference type="ARBA" id="ARBA00022679"/>
    </source>
</evidence>
<evidence type="ECO:0000256" key="2">
    <source>
        <dbReference type="ARBA" id="ARBA00022516"/>
    </source>
</evidence>
<evidence type="ECO:0000256" key="1">
    <source>
        <dbReference type="ARBA" id="ARBA00022475"/>
    </source>
</evidence>
<evidence type="ECO:0000256" key="7">
    <source>
        <dbReference type="ARBA" id="ARBA00023136"/>
    </source>
</evidence>
<keyword evidence="7 10" id="KW-0472">Membrane</keyword>
<organism evidence="11">
    <name type="scientific">marine sediment metagenome</name>
    <dbReference type="NCBI Taxonomy" id="412755"/>
    <lineage>
        <taxon>unclassified sequences</taxon>
        <taxon>metagenomes</taxon>
        <taxon>ecological metagenomes</taxon>
    </lineage>
</organism>
<keyword evidence="3" id="KW-0808">Transferase</keyword>
<sequence>MKTALIIISCYLLGSIPFGYIVGKLFKKVDIRELGSGNIGATNVFRILGPSLASLVLIGDIGKGIFSIYLVQYFNIDNLLIITIAGLAVICGHDWSLFLGFKGGKGIATTFGVVFSLNPTISILALIIWAVVVITTRYVSLSSIFAVISIFIFSILFKQPYEYIIFSAIIMILGIFKHKENIKRLKLKKERKIGEKIEI</sequence>
<keyword evidence="6" id="KW-0443">Lipid metabolism</keyword>
<accession>X1AWA1</accession>
<keyword evidence="9" id="KW-1208">Phospholipid metabolism</keyword>
<dbReference type="AlphaFoldDB" id="X1AWA1"/>
<dbReference type="NCBIfam" id="TIGR00023">
    <property type="entry name" value="glycerol-3-phosphate 1-O-acyltransferase PlsY"/>
    <property type="match status" value="1"/>
</dbReference>
<comment type="caution">
    <text evidence="11">The sequence shown here is derived from an EMBL/GenBank/DDBJ whole genome shotgun (WGS) entry which is preliminary data.</text>
</comment>
<dbReference type="PANTHER" id="PTHR30309">
    <property type="entry name" value="INNER MEMBRANE PROTEIN YGIH"/>
    <property type="match status" value="1"/>
</dbReference>
<dbReference type="GO" id="GO:0008654">
    <property type="term" value="P:phospholipid biosynthetic process"/>
    <property type="evidence" value="ECO:0007669"/>
    <property type="project" value="UniProtKB-KW"/>
</dbReference>
<evidence type="ECO:0000256" key="4">
    <source>
        <dbReference type="ARBA" id="ARBA00022692"/>
    </source>
</evidence>
<feature type="transmembrane region" description="Helical" evidence="10">
    <location>
        <begin position="78"/>
        <end position="101"/>
    </location>
</feature>
<gene>
    <name evidence="11" type="ORF">S01H4_26755</name>
</gene>
<evidence type="ECO:0000256" key="5">
    <source>
        <dbReference type="ARBA" id="ARBA00022989"/>
    </source>
</evidence>
<dbReference type="SMART" id="SM01207">
    <property type="entry name" value="G3P_acyltransf"/>
    <property type="match status" value="1"/>
</dbReference>